<keyword evidence="2" id="KW-0328">Glycosyltransferase</keyword>
<dbReference type="GO" id="GO:0016757">
    <property type="term" value="F:glycosyltransferase activity"/>
    <property type="evidence" value="ECO:0007669"/>
    <property type="project" value="UniProtKB-KW"/>
</dbReference>
<evidence type="ECO:0000256" key="2">
    <source>
        <dbReference type="ARBA" id="ARBA00022676"/>
    </source>
</evidence>
<keyword evidence="4" id="KW-0472">Membrane</keyword>
<feature type="transmembrane region" description="Helical" evidence="4">
    <location>
        <begin position="354"/>
        <end position="377"/>
    </location>
</feature>
<dbReference type="Pfam" id="PF00535">
    <property type="entry name" value="Glycos_transf_2"/>
    <property type="match status" value="1"/>
</dbReference>
<feature type="domain" description="Glycosyltransferase 2-like" evidence="5">
    <location>
        <begin position="57"/>
        <end position="220"/>
    </location>
</feature>
<evidence type="ECO:0000256" key="1">
    <source>
        <dbReference type="ARBA" id="ARBA00006739"/>
    </source>
</evidence>
<dbReference type="SUPFAM" id="SSF53448">
    <property type="entry name" value="Nucleotide-diphospho-sugar transferases"/>
    <property type="match status" value="1"/>
</dbReference>
<dbReference type="AlphaFoldDB" id="A0A316EFE7"/>
<dbReference type="InterPro" id="IPR001173">
    <property type="entry name" value="Glyco_trans_2-like"/>
</dbReference>
<accession>A0A316EFE7</accession>
<evidence type="ECO:0000313" key="7">
    <source>
        <dbReference type="Proteomes" id="UP000245489"/>
    </source>
</evidence>
<evidence type="ECO:0000256" key="3">
    <source>
        <dbReference type="ARBA" id="ARBA00022679"/>
    </source>
</evidence>
<evidence type="ECO:0000259" key="5">
    <source>
        <dbReference type="Pfam" id="PF00535"/>
    </source>
</evidence>
<evidence type="ECO:0000313" key="6">
    <source>
        <dbReference type="EMBL" id="PWK28972.1"/>
    </source>
</evidence>
<sequence>MHSDFTNSLILTALIPLLFGIFIISVAFQLYFILFVFAKVIQHNAPIIPIGKSQGVSVIVCAWNELANLKELLPLLNSQVYPTFEVIIVDDRSWDGTFDYLLTECAEFQKVRFIRLEQTPEHLSSKKYALTLGIKSAKYDTVLLTDADCRPQSTNWITGMAECLTPDKEIVLGFSPYFKEKGFLNNLIRYETFITAIQYFSFAITGVPYMGVGRNLMYKKSLFLHNKGFAKHTNILGGDDDLFMNDVANEKNTAVCLNPDTFMYSFPKTTWEAWYRQKRRHLSVGKYYQFKNKALLGGLASTQILSWISFLILAPIFSHNPLIFWILGVFLLRLISQWVVFSKANKRFDNTLEIFTFPFWDGVYALYILIMGINNFIPRKRKMRWR</sequence>
<comment type="caution">
    <text evidence="6">The sequence shown here is derived from an EMBL/GenBank/DDBJ whole genome shotgun (WGS) entry which is preliminary data.</text>
</comment>
<comment type="similarity">
    <text evidence="1">Belongs to the glycosyltransferase 2 family.</text>
</comment>
<organism evidence="6 7">
    <name type="scientific">Arcicella aurantiaca</name>
    <dbReference type="NCBI Taxonomy" id="591202"/>
    <lineage>
        <taxon>Bacteria</taxon>
        <taxon>Pseudomonadati</taxon>
        <taxon>Bacteroidota</taxon>
        <taxon>Cytophagia</taxon>
        <taxon>Cytophagales</taxon>
        <taxon>Flectobacillaceae</taxon>
        <taxon>Arcicella</taxon>
    </lineage>
</organism>
<keyword evidence="3 6" id="KW-0808">Transferase</keyword>
<name>A0A316EFE7_9BACT</name>
<dbReference type="EMBL" id="QGGO01000002">
    <property type="protein sequence ID" value="PWK28972.1"/>
    <property type="molecule type" value="Genomic_DNA"/>
</dbReference>
<protein>
    <submittedName>
        <fullName evidence="6">Cellulose synthase/poly-beta-1,6-N-acetylglucosamine synthase-like glycosyltransferase</fullName>
    </submittedName>
</protein>
<keyword evidence="4" id="KW-1133">Transmembrane helix</keyword>
<feature type="transmembrane region" description="Helical" evidence="4">
    <location>
        <begin position="13"/>
        <end position="38"/>
    </location>
</feature>
<feature type="transmembrane region" description="Helical" evidence="4">
    <location>
        <begin position="322"/>
        <end position="342"/>
    </location>
</feature>
<evidence type="ECO:0000256" key="4">
    <source>
        <dbReference type="SAM" id="Phobius"/>
    </source>
</evidence>
<keyword evidence="7" id="KW-1185">Reference proteome</keyword>
<dbReference type="PANTHER" id="PTHR43630:SF1">
    <property type="entry name" value="POLY-BETA-1,6-N-ACETYL-D-GLUCOSAMINE SYNTHASE"/>
    <property type="match status" value="1"/>
</dbReference>
<dbReference type="InterPro" id="IPR029044">
    <property type="entry name" value="Nucleotide-diphossugar_trans"/>
</dbReference>
<gene>
    <name evidence="6" type="ORF">LV89_00526</name>
</gene>
<dbReference type="Gene3D" id="3.90.550.10">
    <property type="entry name" value="Spore Coat Polysaccharide Biosynthesis Protein SpsA, Chain A"/>
    <property type="match status" value="1"/>
</dbReference>
<dbReference type="Proteomes" id="UP000245489">
    <property type="component" value="Unassembled WGS sequence"/>
</dbReference>
<dbReference type="PANTHER" id="PTHR43630">
    <property type="entry name" value="POLY-BETA-1,6-N-ACETYL-D-GLUCOSAMINE SYNTHASE"/>
    <property type="match status" value="1"/>
</dbReference>
<keyword evidence="4" id="KW-0812">Transmembrane</keyword>
<dbReference type="RefSeq" id="WP_229201462.1">
    <property type="nucleotide sequence ID" value="NZ_QGGO01000002.1"/>
</dbReference>
<reference evidence="6 7" key="1">
    <citation type="submission" date="2018-05" db="EMBL/GenBank/DDBJ databases">
        <title>Genomic Encyclopedia of Archaeal and Bacterial Type Strains, Phase II (KMG-II): from individual species to whole genera.</title>
        <authorList>
            <person name="Goeker M."/>
        </authorList>
    </citation>
    <scope>NUCLEOTIDE SEQUENCE [LARGE SCALE GENOMIC DNA]</scope>
    <source>
        <strain evidence="6 7">DSM 22214</strain>
    </source>
</reference>
<proteinExistence type="inferred from homology"/>
<feature type="transmembrane region" description="Helical" evidence="4">
    <location>
        <begin position="294"/>
        <end position="316"/>
    </location>
</feature>